<protein>
    <submittedName>
        <fullName evidence="7">ATP synthase F1, delta subunit</fullName>
    </submittedName>
</protein>
<reference evidence="7" key="1">
    <citation type="journal article" date="2013" name="Environ. Microbiol.">
        <title>Microbiota from the distal guts of lean and obese adolescents exhibit partial functional redundancy besides clear differences in community structure.</title>
        <authorList>
            <person name="Ferrer M."/>
            <person name="Ruiz A."/>
            <person name="Lanza F."/>
            <person name="Haange S.B."/>
            <person name="Oberbach A."/>
            <person name="Till H."/>
            <person name="Bargiela R."/>
            <person name="Campoy C."/>
            <person name="Segura M.T."/>
            <person name="Richter M."/>
            <person name="von Bergen M."/>
            <person name="Seifert J."/>
            <person name="Suarez A."/>
        </authorList>
    </citation>
    <scope>NUCLEOTIDE SEQUENCE</scope>
</reference>
<gene>
    <name evidence="7" type="ORF">LEA_13849</name>
</gene>
<proteinExistence type="predicted"/>
<dbReference type="GO" id="GO:0016020">
    <property type="term" value="C:membrane"/>
    <property type="evidence" value="ECO:0007669"/>
    <property type="project" value="UniProtKB-SubCell"/>
</dbReference>
<dbReference type="AlphaFoldDB" id="K1SLP2"/>
<evidence type="ECO:0000256" key="4">
    <source>
        <dbReference type="ARBA" id="ARBA00023065"/>
    </source>
</evidence>
<feature type="non-terminal residue" evidence="7">
    <location>
        <position position="66"/>
    </location>
</feature>
<comment type="subcellular location">
    <subcellularLocation>
        <location evidence="1">Membrane</location>
    </subcellularLocation>
</comment>
<dbReference type="EMBL" id="AJWY01009403">
    <property type="protein sequence ID" value="EKC58468.1"/>
    <property type="molecule type" value="Genomic_DNA"/>
</dbReference>
<evidence type="ECO:0000256" key="6">
    <source>
        <dbReference type="ARBA" id="ARBA00023310"/>
    </source>
</evidence>
<keyword evidence="3" id="KW-0375">Hydrogen ion transport</keyword>
<accession>K1SLP2</accession>
<keyword evidence="6" id="KW-0066">ATP synthesis</keyword>
<sequence length="66" mass="7645">MISAPHTEKSLPKKKEEFVVTLSYVTAPTDEQLQNIRNFIQKKYNREDMVFETKEDPSLGGGFIIR</sequence>
<evidence type="ECO:0000256" key="5">
    <source>
        <dbReference type="ARBA" id="ARBA00023136"/>
    </source>
</evidence>
<evidence type="ECO:0000256" key="1">
    <source>
        <dbReference type="ARBA" id="ARBA00004370"/>
    </source>
</evidence>
<keyword evidence="2" id="KW-0813">Transport</keyword>
<dbReference type="InterPro" id="IPR000711">
    <property type="entry name" value="ATPase_OSCP/dsu"/>
</dbReference>
<evidence type="ECO:0000313" key="7">
    <source>
        <dbReference type="EMBL" id="EKC58468.1"/>
    </source>
</evidence>
<evidence type="ECO:0000256" key="2">
    <source>
        <dbReference type="ARBA" id="ARBA00022448"/>
    </source>
</evidence>
<evidence type="ECO:0000256" key="3">
    <source>
        <dbReference type="ARBA" id="ARBA00022781"/>
    </source>
</evidence>
<name>K1SLP2_9ZZZZ</name>
<keyword evidence="4" id="KW-0406">Ion transport</keyword>
<organism evidence="7">
    <name type="scientific">human gut metagenome</name>
    <dbReference type="NCBI Taxonomy" id="408170"/>
    <lineage>
        <taxon>unclassified sequences</taxon>
        <taxon>metagenomes</taxon>
        <taxon>organismal metagenomes</taxon>
    </lineage>
</organism>
<keyword evidence="5" id="KW-0472">Membrane</keyword>
<dbReference type="Pfam" id="PF00213">
    <property type="entry name" value="OSCP"/>
    <property type="match status" value="1"/>
</dbReference>
<comment type="caution">
    <text evidence="7">The sequence shown here is derived from an EMBL/GenBank/DDBJ whole genome shotgun (WGS) entry which is preliminary data.</text>
</comment>
<dbReference type="GO" id="GO:0046933">
    <property type="term" value="F:proton-transporting ATP synthase activity, rotational mechanism"/>
    <property type="evidence" value="ECO:0007669"/>
    <property type="project" value="InterPro"/>
</dbReference>